<dbReference type="InterPro" id="IPR050565">
    <property type="entry name" value="LYPA1-2/EST-like"/>
</dbReference>
<dbReference type="GO" id="GO:0016787">
    <property type="term" value="F:hydrolase activity"/>
    <property type="evidence" value="ECO:0007669"/>
    <property type="project" value="UniProtKB-KW"/>
</dbReference>
<evidence type="ECO:0000313" key="4">
    <source>
        <dbReference type="EMBL" id="RSX54506.1"/>
    </source>
</evidence>
<dbReference type="RefSeq" id="WP_125963954.1">
    <property type="nucleotide sequence ID" value="NZ_QXGM01000003.1"/>
</dbReference>
<comment type="similarity">
    <text evidence="1">Belongs to the AB hydrolase superfamily. AB hydrolase 2 family.</text>
</comment>
<evidence type="ECO:0000313" key="5">
    <source>
        <dbReference type="Proteomes" id="UP000287609"/>
    </source>
</evidence>
<reference evidence="4 5" key="1">
    <citation type="submission" date="2018-09" db="EMBL/GenBank/DDBJ databases">
        <title>Characterization of the phylogenetic diversity of five novel species belonging to the genus Bifidobacterium.</title>
        <authorList>
            <person name="Lugli G.A."/>
            <person name="Duranti S."/>
            <person name="Milani C."/>
        </authorList>
    </citation>
    <scope>NUCLEOTIDE SEQUENCE [LARGE SCALE GENOMIC DNA]</scope>
    <source>
        <strain evidence="4 5">2036B</strain>
    </source>
</reference>
<dbReference type="InterPro" id="IPR003140">
    <property type="entry name" value="PLipase/COase/thioEstase"/>
</dbReference>
<dbReference type="PANTHER" id="PTHR10655:SF17">
    <property type="entry name" value="LYSOPHOSPHOLIPASE-LIKE PROTEIN 1"/>
    <property type="match status" value="1"/>
</dbReference>
<dbReference type="Proteomes" id="UP000287609">
    <property type="component" value="Unassembled WGS sequence"/>
</dbReference>
<proteinExistence type="inferred from homology"/>
<dbReference type="PANTHER" id="PTHR10655">
    <property type="entry name" value="LYSOPHOSPHOLIPASE-RELATED"/>
    <property type="match status" value="1"/>
</dbReference>
<gene>
    <name evidence="4" type="ORF">D2E26_1306</name>
</gene>
<comment type="caution">
    <text evidence="4">The sequence shown here is derived from an EMBL/GenBank/DDBJ whole genome shotgun (WGS) entry which is preliminary data.</text>
</comment>
<organism evidence="4 5">
    <name type="scientific">Bifidobacterium dolichotidis</name>
    <dbReference type="NCBI Taxonomy" id="2306976"/>
    <lineage>
        <taxon>Bacteria</taxon>
        <taxon>Bacillati</taxon>
        <taxon>Actinomycetota</taxon>
        <taxon>Actinomycetes</taxon>
        <taxon>Bifidobacteriales</taxon>
        <taxon>Bifidobacteriaceae</taxon>
        <taxon>Bifidobacterium</taxon>
    </lineage>
</organism>
<dbReference type="Gene3D" id="3.40.50.1820">
    <property type="entry name" value="alpha/beta hydrolase"/>
    <property type="match status" value="1"/>
</dbReference>
<sequence length="241" mass="26823">MNEANNLIGRESHVVPGRFGEPLHVSEVLYSRDHANATPTRPLLLLLHGWGSNEQDLPDLMHYIAPFNDWISLRAPLTLAQGAYSWFHDSIPQGKDLDRDIYAAARAIDQWVVENVPEQRSIVPLGFSQGGALAIQLLRIHAERYKAAVCLSGFMATGALLEAFPDDENVDAQNIATFYGHGDSTDMVVPTYDVKATSAWLSAHTFLTEHTYRGLDHSVSMQELADLRQWMLEQNISSGLL</sequence>
<dbReference type="EMBL" id="QXGM01000003">
    <property type="protein sequence ID" value="RSX54506.1"/>
    <property type="molecule type" value="Genomic_DNA"/>
</dbReference>
<protein>
    <submittedName>
        <fullName evidence="4">Esterase</fullName>
    </submittedName>
</protein>
<evidence type="ECO:0000259" key="3">
    <source>
        <dbReference type="Pfam" id="PF02230"/>
    </source>
</evidence>
<feature type="domain" description="Phospholipase/carboxylesterase/thioesterase" evidence="3">
    <location>
        <begin position="37"/>
        <end position="230"/>
    </location>
</feature>
<name>A0A430FNV7_9BIFI</name>
<dbReference type="Pfam" id="PF02230">
    <property type="entry name" value="Abhydrolase_2"/>
    <property type="match status" value="1"/>
</dbReference>
<accession>A0A430FNV7</accession>
<dbReference type="InterPro" id="IPR029058">
    <property type="entry name" value="AB_hydrolase_fold"/>
</dbReference>
<evidence type="ECO:0000256" key="2">
    <source>
        <dbReference type="ARBA" id="ARBA00022801"/>
    </source>
</evidence>
<dbReference type="AlphaFoldDB" id="A0A430FNV7"/>
<dbReference type="SUPFAM" id="SSF53474">
    <property type="entry name" value="alpha/beta-Hydrolases"/>
    <property type="match status" value="1"/>
</dbReference>
<evidence type="ECO:0000256" key="1">
    <source>
        <dbReference type="ARBA" id="ARBA00006499"/>
    </source>
</evidence>
<keyword evidence="2" id="KW-0378">Hydrolase</keyword>
<dbReference type="OrthoDB" id="9780848at2"/>
<keyword evidence="5" id="KW-1185">Reference proteome</keyword>